<dbReference type="InterPro" id="IPR006680">
    <property type="entry name" value="Amidohydro-rel"/>
</dbReference>
<accession>A0A6J5ZDB8</accession>
<evidence type="ECO:0000313" key="2">
    <source>
        <dbReference type="EMBL" id="CAB4338410.1"/>
    </source>
</evidence>
<organism evidence="2">
    <name type="scientific">freshwater metagenome</name>
    <dbReference type="NCBI Taxonomy" id="449393"/>
    <lineage>
        <taxon>unclassified sequences</taxon>
        <taxon>metagenomes</taxon>
        <taxon>ecological metagenomes</taxon>
    </lineage>
</organism>
<dbReference type="PANTHER" id="PTHR43383:SF2">
    <property type="entry name" value="AMIDOHYDROLASE 2 FAMILY PROTEIN"/>
    <property type="match status" value="1"/>
</dbReference>
<reference evidence="2" key="1">
    <citation type="submission" date="2020-05" db="EMBL/GenBank/DDBJ databases">
        <authorList>
            <person name="Chiriac C."/>
            <person name="Salcher M."/>
            <person name="Ghai R."/>
            <person name="Kavagutti S V."/>
        </authorList>
    </citation>
    <scope>NUCLEOTIDE SEQUENCE</scope>
</reference>
<sequence>MPDSLLEIAQTIPLTDNHCHGVVRGNLERPNFEIIATESDWPEPNGMTIFDSPVGIMMRAECASLLDLPRHCSPDDFFNRRYELGQAEVTRRLVPPTGIKTFIVDSGFKSDNVLTPTEMQEVVPDCRAFEIVRLETVAESMASNTSAKTFISDYAKALAEASKDAIGFKSIIAYRYGLDFNPERPTAQEVEVAAGQWLKSNDERGKIRMDHPVLLRHILWEAVDYKRAIQFHVGYGDSDIVMHRCDPTQMTDFIRMTVDSGISIMLLHCYPFTREAGYLAQVYPHVYLDTGAAAHWTGLSSPTIVSHSVEMAPMSKVLFSSDAFGLPELYYVGTLVWRRAMGAILDGWVKSDGLGYDDAVKYLNWMANDNARRAYRLLPE</sequence>
<gene>
    <name evidence="2" type="ORF">UFOPK3770_00750</name>
</gene>
<dbReference type="InterPro" id="IPR032466">
    <property type="entry name" value="Metal_Hydrolase"/>
</dbReference>
<protein>
    <submittedName>
        <fullName evidence="2">Unannotated protein</fullName>
    </submittedName>
</protein>
<dbReference type="GO" id="GO:0016787">
    <property type="term" value="F:hydrolase activity"/>
    <property type="evidence" value="ECO:0007669"/>
    <property type="project" value="InterPro"/>
</dbReference>
<dbReference type="SUPFAM" id="SSF51556">
    <property type="entry name" value="Metallo-dependent hydrolases"/>
    <property type="match status" value="1"/>
</dbReference>
<dbReference type="Pfam" id="PF04909">
    <property type="entry name" value="Amidohydro_2"/>
    <property type="match status" value="1"/>
</dbReference>
<dbReference type="EMBL" id="CAESAJ010000071">
    <property type="protein sequence ID" value="CAB4338410.1"/>
    <property type="molecule type" value="Genomic_DNA"/>
</dbReference>
<dbReference type="Gene3D" id="3.20.20.140">
    <property type="entry name" value="Metal-dependent hydrolases"/>
    <property type="match status" value="1"/>
</dbReference>
<feature type="domain" description="Amidohydrolase-related" evidence="1">
    <location>
        <begin position="204"/>
        <end position="377"/>
    </location>
</feature>
<name>A0A6J5ZDB8_9ZZZZ</name>
<proteinExistence type="predicted"/>
<dbReference type="AlphaFoldDB" id="A0A6J5ZDB8"/>
<evidence type="ECO:0000259" key="1">
    <source>
        <dbReference type="Pfam" id="PF04909"/>
    </source>
</evidence>
<dbReference type="PANTHER" id="PTHR43383">
    <property type="entry name" value="NODULIN 6"/>
    <property type="match status" value="1"/>
</dbReference>